<accession>A0AAV4V3C1</accession>
<evidence type="ECO:0000313" key="2">
    <source>
        <dbReference type="Proteomes" id="UP001054945"/>
    </source>
</evidence>
<sequence>MRKWNWKTIFPETMKKKVINPDLIAAIIHHRLSEDWDVGQLIDGMARKRLLADNARERKQMGEEIFFCEILD</sequence>
<name>A0AAV4V3C1_CAEEX</name>
<dbReference type="Proteomes" id="UP001054945">
    <property type="component" value="Unassembled WGS sequence"/>
</dbReference>
<organism evidence="1 2">
    <name type="scientific">Caerostris extrusa</name>
    <name type="common">Bark spider</name>
    <name type="synonym">Caerostris bankana</name>
    <dbReference type="NCBI Taxonomy" id="172846"/>
    <lineage>
        <taxon>Eukaryota</taxon>
        <taxon>Metazoa</taxon>
        <taxon>Ecdysozoa</taxon>
        <taxon>Arthropoda</taxon>
        <taxon>Chelicerata</taxon>
        <taxon>Arachnida</taxon>
        <taxon>Araneae</taxon>
        <taxon>Araneomorphae</taxon>
        <taxon>Entelegynae</taxon>
        <taxon>Araneoidea</taxon>
        <taxon>Araneidae</taxon>
        <taxon>Caerostris</taxon>
    </lineage>
</organism>
<gene>
    <name evidence="1" type="ORF">CEXT_245011</name>
</gene>
<keyword evidence="2" id="KW-1185">Reference proteome</keyword>
<protein>
    <submittedName>
        <fullName evidence="1">Uncharacterized protein</fullName>
    </submittedName>
</protein>
<evidence type="ECO:0000313" key="1">
    <source>
        <dbReference type="EMBL" id="GIY64617.1"/>
    </source>
</evidence>
<dbReference type="EMBL" id="BPLR01013902">
    <property type="protein sequence ID" value="GIY64617.1"/>
    <property type="molecule type" value="Genomic_DNA"/>
</dbReference>
<reference evidence="1 2" key="1">
    <citation type="submission" date="2021-06" db="EMBL/GenBank/DDBJ databases">
        <title>Caerostris extrusa draft genome.</title>
        <authorList>
            <person name="Kono N."/>
            <person name="Arakawa K."/>
        </authorList>
    </citation>
    <scope>NUCLEOTIDE SEQUENCE [LARGE SCALE GENOMIC DNA]</scope>
</reference>
<comment type="caution">
    <text evidence="1">The sequence shown here is derived from an EMBL/GenBank/DDBJ whole genome shotgun (WGS) entry which is preliminary data.</text>
</comment>
<proteinExistence type="predicted"/>
<dbReference type="AlphaFoldDB" id="A0AAV4V3C1"/>